<dbReference type="InterPro" id="IPR037516">
    <property type="entry name" value="Tripartite_DENN"/>
</dbReference>
<gene>
    <name evidence="3" type="ORF">M421DRAFT_418675</name>
</gene>
<evidence type="ECO:0000313" key="3">
    <source>
        <dbReference type="EMBL" id="KAF1930357.1"/>
    </source>
</evidence>
<dbReference type="GeneID" id="54349540"/>
<evidence type="ECO:0000259" key="2">
    <source>
        <dbReference type="PROSITE" id="PS50211"/>
    </source>
</evidence>
<name>A0A6A5RYM2_9PLEO</name>
<dbReference type="InterPro" id="IPR024224">
    <property type="entry name" value="DENND6"/>
</dbReference>
<evidence type="ECO:0000256" key="1">
    <source>
        <dbReference type="ARBA" id="ARBA00007159"/>
    </source>
</evidence>
<dbReference type="PANTHER" id="PTHR13677:SF0">
    <property type="entry name" value="LD41638P"/>
    <property type="match status" value="1"/>
</dbReference>
<organism evidence="3 4">
    <name type="scientific">Didymella exigua CBS 183.55</name>
    <dbReference type="NCBI Taxonomy" id="1150837"/>
    <lineage>
        <taxon>Eukaryota</taxon>
        <taxon>Fungi</taxon>
        <taxon>Dikarya</taxon>
        <taxon>Ascomycota</taxon>
        <taxon>Pezizomycotina</taxon>
        <taxon>Dothideomycetes</taxon>
        <taxon>Pleosporomycetidae</taxon>
        <taxon>Pleosporales</taxon>
        <taxon>Pleosporineae</taxon>
        <taxon>Didymellaceae</taxon>
        <taxon>Didymella</taxon>
    </lineage>
</organism>
<feature type="domain" description="UDENN" evidence="2">
    <location>
        <begin position="36"/>
        <end position="504"/>
    </location>
</feature>
<proteinExistence type="inferred from homology"/>
<comment type="similarity">
    <text evidence="1">Belongs to the DENND6 family.</text>
</comment>
<protein>
    <recommendedName>
        <fullName evidence="2">UDENN domain-containing protein</fullName>
    </recommendedName>
</protein>
<sequence length="518" mass="57101">MEKIKNKIHNLRRKPLPDHLREPVMNMPDGFRNWAVAFIVCNFNVDVGPEIEILYPPTVAFSTADLTAICFNSFPEQQNTETAEDLAFNFTVTNDSPGVKLSSPNSPHGSGDQFFASCVFRQEFDETMKRSFNQRSMVLISHHNFTSFNNRILQVMTESGVISDPTTLEGAHAQMNNWPPPSIGGHELPFLGRILTLNIAPHPSFPLQGLAGSNPLPADPHPPIYAYEPVGSWDTIMNFMPCITDLYVLYEKLILCESIIVIAKSPQLASEAVSSLLDVIRPVPYAGVVKPYMTMQADFRSIGIDGGTPRPFIIGITNPFLLKRIVAAAEKTQGQRPHILYLQNFDGPVPTRRHHSLHHKSSRNVLLDLPGGGIEVHTPSKRFLKSDAGVVSQIEATLKLDSQTSSLSPLIRRHFAELTATFIAPINRYLATSNIVSPGGHQRYASFSIPEFLASVSKYGTSVKLRGQGPIQRHRVRDALYAAFCASENFYSWLDVKISLENEASAGLLGGGMGGARG</sequence>
<accession>A0A6A5RYM2</accession>
<dbReference type="Proteomes" id="UP000800082">
    <property type="component" value="Unassembled WGS sequence"/>
</dbReference>
<reference evidence="3" key="1">
    <citation type="journal article" date="2020" name="Stud. Mycol.">
        <title>101 Dothideomycetes genomes: a test case for predicting lifestyles and emergence of pathogens.</title>
        <authorList>
            <person name="Haridas S."/>
            <person name="Albert R."/>
            <person name="Binder M."/>
            <person name="Bloem J."/>
            <person name="Labutti K."/>
            <person name="Salamov A."/>
            <person name="Andreopoulos B."/>
            <person name="Baker S."/>
            <person name="Barry K."/>
            <person name="Bills G."/>
            <person name="Bluhm B."/>
            <person name="Cannon C."/>
            <person name="Castanera R."/>
            <person name="Culley D."/>
            <person name="Daum C."/>
            <person name="Ezra D."/>
            <person name="Gonzalez J."/>
            <person name="Henrissat B."/>
            <person name="Kuo A."/>
            <person name="Liang C."/>
            <person name="Lipzen A."/>
            <person name="Lutzoni F."/>
            <person name="Magnuson J."/>
            <person name="Mondo S."/>
            <person name="Nolan M."/>
            <person name="Ohm R."/>
            <person name="Pangilinan J."/>
            <person name="Park H.-J."/>
            <person name="Ramirez L."/>
            <person name="Alfaro M."/>
            <person name="Sun H."/>
            <person name="Tritt A."/>
            <person name="Yoshinaga Y."/>
            <person name="Zwiers L.-H."/>
            <person name="Turgeon B."/>
            <person name="Goodwin S."/>
            <person name="Spatafora J."/>
            <person name="Crous P."/>
            <person name="Grigoriev I."/>
        </authorList>
    </citation>
    <scope>NUCLEOTIDE SEQUENCE</scope>
    <source>
        <strain evidence="3">CBS 183.55</strain>
    </source>
</reference>
<evidence type="ECO:0000313" key="4">
    <source>
        <dbReference type="Proteomes" id="UP000800082"/>
    </source>
</evidence>
<dbReference type="PROSITE" id="PS50211">
    <property type="entry name" value="DENN"/>
    <property type="match status" value="1"/>
</dbReference>
<dbReference type="GO" id="GO:0055037">
    <property type="term" value="C:recycling endosome"/>
    <property type="evidence" value="ECO:0007669"/>
    <property type="project" value="TreeGrafter"/>
</dbReference>
<keyword evidence="4" id="KW-1185">Reference proteome</keyword>
<dbReference type="AlphaFoldDB" id="A0A6A5RYM2"/>
<dbReference type="RefSeq" id="XP_033450605.1">
    <property type="nucleotide sequence ID" value="XM_033591872.1"/>
</dbReference>
<dbReference type="EMBL" id="ML978963">
    <property type="protein sequence ID" value="KAF1930357.1"/>
    <property type="molecule type" value="Genomic_DNA"/>
</dbReference>
<dbReference type="GO" id="GO:0005085">
    <property type="term" value="F:guanyl-nucleotide exchange factor activity"/>
    <property type="evidence" value="ECO:0007669"/>
    <property type="project" value="InterPro"/>
</dbReference>
<dbReference type="PANTHER" id="PTHR13677">
    <property type="entry name" value="LD41638P"/>
    <property type="match status" value="1"/>
</dbReference>
<dbReference type="OrthoDB" id="10265409at2759"/>